<protein>
    <recommendedName>
        <fullName evidence="2">Protein kinase domain-containing protein</fullName>
    </recommendedName>
</protein>
<gene>
    <name evidence="3" type="ORF">CCAE0312_LOCUS893</name>
</gene>
<dbReference type="PANTHER" id="PTHR44329">
    <property type="entry name" value="SERINE/THREONINE-PROTEIN KINASE TNNI3K-RELATED"/>
    <property type="match status" value="1"/>
</dbReference>
<dbReference type="InterPro" id="IPR011009">
    <property type="entry name" value="Kinase-like_dom_sf"/>
</dbReference>
<evidence type="ECO:0000259" key="2">
    <source>
        <dbReference type="PROSITE" id="PS50011"/>
    </source>
</evidence>
<feature type="domain" description="Protein kinase" evidence="2">
    <location>
        <begin position="375"/>
        <end position="641"/>
    </location>
</feature>
<sequence length="785" mass="89399">MGGCVSAQIAIDEFPEKIPVEAELISRQASTTGGLTHASGWVTAGEKEKTGESRGRSSEVDGTPPTRILQSRSQLSNGSTRSSATTPRVEDDHQRMLKQSRRSSAAVSATYGDPIKEDRVDEEKRSYDPRHTHVIRSIRIDLDQQSDFVVSFSTRVNKFFIYVLLHDQTDLSFRECQAISEVLRIVLRGENMTEDDFFEKSQALGRLHGTVNTSLMEGTYLMALRPCKGERRISTGEDIIERTGFLIKDNDAILYFRTRNSKNFTFWHHLPTYTTKLFMMDCLCLKELFSIAEPGDRMDEIKFKHHAFKLREKYNFVSYHCGDDGRQIVRLTPTRVKNNNPVDVVLESAHRQYQDMIASTGKSPNKENEKTYKGLTLHRLVKDSGQAAIWEGQDAKGDRVAVKIFRNATNDHSEWKSELKILLKLPRHANVIEVKDFHLEPQTCVVTRFLEGGDLYEFIKRQGSPLSLQRTHRLSVGILRGVKHLHDNKVIHRDLKSPNVMLDTNCNPVIIDLGLGSVNESVQAQISRASRTPCLTLTRRTNGARGTPLWMPPEMISNFEFSEKTDIFSFGIILWEMLSGETPYSDQVSLGTADQVFAFIQRGGRPTIQESWHRGYVEMIRACWAQEPRSRPTASELLRWLDRADSEGSIPIAPPQEDGDEDLRNEGISPPYVSWEQFVVLCGRRIPDRTRVITIFDSMCIRVDNQDVIPYGDFLRFWRSDTIIPIVRENSARPSLFNEAVDAPSTTFDMGNSWRPENRTVNEQRPEIETQVLMSVRSLVLPQTT</sequence>
<feature type="compositionally biased region" description="Basic and acidic residues" evidence="1">
    <location>
        <begin position="45"/>
        <end position="59"/>
    </location>
</feature>
<evidence type="ECO:0000256" key="1">
    <source>
        <dbReference type="SAM" id="MobiDB-lite"/>
    </source>
</evidence>
<dbReference type="Pfam" id="PF07714">
    <property type="entry name" value="PK_Tyr_Ser-Thr"/>
    <property type="match status" value="1"/>
</dbReference>
<dbReference type="PROSITE" id="PS00108">
    <property type="entry name" value="PROTEIN_KINASE_ST"/>
    <property type="match status" value="1"/>
</dbReference>
<organism evidence="3">
    <name type="scientific">Compsopogon caeruleus</name>
    <dbReference type="NCBI Taxonomy" id="31354"/>
    <lineage>
        <taxon>Eukaryota</taxon>
        <taxon>Rhodophyta</taxon>
        <taxon>Compsopogonophyceae</taxon>
        <taxon>Compsopogonales</taxon>
        <taxon>Compsopogonaceae</taxon>
        <taxon>Compsopogon</taxon>
    </lineage>
</organism>
<feature type="compositionally biased region" description="Basic and acidic residues" evidence="1">
    <location>
        <begin position="114"/>
        <end position="127"/>
    </location>
</feature>
<dbReference type="InterPro" id="IPR051681">
    <property type="entry name" value="Ser/Thr_Kinases-Pseudokinases"/>
</dbReference>
<dbReference type="InterPro" id="IPR000719">
    <property type="entry name" value="Prot_kinase_dom"/>
</dbReference>
<dbReference type="PROSITE" id="PS50011">
    <property type="entry name" value="PROTEIN_KINASE_DOM"/>
    <property type="match status" value="1"/>
</dbReference>
<accession>A0A7S1T6F8</accession>
<evidence type="ECO:0000313" key="3">
    <source>
        <dbReference type="EMBL" id="CAD9224148.1"/>
    </source>
</evidence>
<dbReference type="Gene3D" id="1.10.510.10">
    <property type="entry name" value="Transferase(Phosphotransferase) domain 1"/>
    <property type="match status" value="1"/>
</dbReference>
<dbReference type="EMBL" id="HBGH01001727">
    <property type="protein sequence ID" value="CAD9224148.1"/>
    <property type="molecule type" value="Transcribed_RNA"/>
</dbReference>
<dbReference type="AlphaFoldDB" id="A0A7S1T6F8"/>
<dbReference type="InterPro" id="IPR008271">
    <property type="entry name" value="Ser/Thr_kinase_AS"/>
</dbReference>
<dbReference type="SUPFAM" id="SSF56112">
    <property type="entry name" value="Protein kinase-like (PK-like)"/>
    <property type="match status" value="1"/>
</dbReference>
<proteinExistence type="predicted"/>
<dbReference type="SMART" id="SM00220">
    <property type="entry name" value="S_TKc"/>
    <property type="match status" value="1"/>
</dbReference>
<feature type="region of interest" description="Disordered" evidence="1">
    <location>
        <begin position="34"/>
        <end position="127"/>
    </location>
</feature>
<feature type="compositionally biased region" description="Polar residues" evidence="1">
    <location>
        <begin position="68"/>
        <end position="86"/>
    </location>
</feature>
<dbReference type="GO" id="GO:0004674">
    <property type="term" value="F:protein serine/threonine kinase activity"/>
    <property type="evidence" value="ECO:0007669"/>
    <property type="project" value="TreeGrafter"/>
</dbReference>
<dbReference type="GO" id="GO:0005524">
    <property type="term" value="F:ATP binding"/>
    <property type="evidence" value="ECO:0007669"/>
    <property type="project" value="InterPro"/>
</dbReference>
<name>A0A7S1T6F8_9RHOD</name>
<reference evidence="3" key="1">
    <citation type="submission" date="2021-01" db="EMBL/GenBank/DDBJ databases">
        <authorList>
            <person name="Corre E."/>
            <person name="Pelletier E."/>
            <person name="Niang G."/>
            <person name="Scheremetjew M."/>
            <person name="Finn R."/>
            <person name="Kale V."/>
            <person name="Holt S."/>
            <person name="Cochrane G."/>
            <person name="Meng A."/>
            <person name="Brown T."/>
            <person name="Cohen L."/>
        </authorList>
    </citation>
    <scope>NUCLEOTIDE SEQUENCE</scope>
    <source>
        <strain evidence="3">SAG 36.94</strain>
    </source>
</reference>
<dbReference type="InterPro" id="IPR001245">
    <property type="entry name" value="Ser-Thr/Tyr_kinase_cat_dom"/>
</dbReference>